<organism evidence="10 11">
    <name type="scientific">Byssothecium circinans</name>
    <dbReference type="NCBI Taxonomy" id="147558"/>
    <lineage>
        <taxon>Eukaryota</taxon>
        <taxon>Fungi</taxon>
        <taxon>Dikarya</taxon>
        <taxon>Ascomycota</taxon>
        <taxon>Pezizomycotina</taxon>
        <taxon>Dothideomycetes</taxon>
        <taxon>Pleosporomycetidae</taxon>
        <taxon>Pleosporales</taxon>
        <taxon>Massarineae</taxon>
        <taxon>Massarinaceae</taxon>
        <taxon>Byssothecium</taxon>
    </lineage>
</organism>
<dbReference type="GO" id="GO:0046589">
    <property type="term" value="F:ribonuclease T1 activity"/>
    <property type="evidence" value="ECO:0007669"/>
    <property type="project" value="UniProtKB-EC"/>
</dbReference>
<keyword evidence="5" id="KW-0378">Hydrolase</keyword>
<evidence type="ECO:0000313" key="10">
    <source>
        <dbReference type="EMBL" id="KAF1962510.1"/>
    </source>
</evidence>
<accession>A0A6A5UDX1</accession>
<reference evidence="10" key="1">
    <citation type="journal article" date="2020" name="Stud. Mycol.">
        <title>101 Dothideomycetes genomes: a test case for predicting lifestyles and emergence of pathogens.</title>
        <authorList>
            <person name="Haridas S."/>
            <person name="Albert R."/>
            <person name="Binder M."/>
            <person name="Bloem J."/>
            <person name="Labutti K."/>
            <person name="Salamov A."/>
            <person name="Andreopoulos B."/>
            <person name="Baker S."/>
            <person name="Barry K."/>
            <person name="Bills G."/>
            <person name="Bluhm B."/>
            <person name="Cannon C."/>
            <person name="Castanera R."/>
            <person name="Culley D."/>
            <person name="Daum C."/>
            <person name="Ezra D."/>
            <person name="Gonzalez J."/>
            <person name="Henrissat B."/>
            <person name="Kuo A."/>
            <person name="Liang C."/>
            <person name="Lipzen A."/>
            <person name="Lutzoni F."/>
            <person name="Magnuson J."/>
            <person name="Mondo S."/>
            <person name="Nolan M."/>
            <person name="Ohm R."/>
            <person name="Pangilinan J."/>
            <person name="Park H.-J."/>
            <person name="Ramirez L."/>
            <person name="Alfaro M."/>
            <person name="Sun H."/>
            <person name="Tritt A."/>
            <person name="Yoshinaga Y."/>
            <person name="Zwiers L.-H."/>
            <person name="Turgeon B."/>
            <person name="Goodwin S."/>
            <person name="Spatafora J."/>
            <person name="Crous P."/>
            <person name="Grigoriev I."/>
        </authorList>
    </citation>
    <scope>NUCLEOTIDE SEQUENCE</scope>
    <source>
        <strain evidence="10">CBS 675.92</strain>
    </source>
</reference>
<evidence type="ECO:0000256" key="4">
    <source>
        <dbReference type="ARBA" id="ARBA00022759"/>
    </source>
</evidence>
<comment type="similarity">
    <text evidence="1">Belongs to the ribonuclease N1/T1 family.</text>
</comment>
<dbReference type="EC" id="4.6.1.24" evidence="2"/>
<evidence type="ECO:0000256" key="6">
    <source>
        <dbReference type="ARBA" id="ARBA00023157"/>
    </source>
</evidence>
<keyword evidence="9" id="KW-0732">Signal</keyword>
<proteinExistence type="inferred from homology"/>
<evidence type="ECO:0000256" key="2">
    <source>
        <dbReference type="ARBA" id="ARBA00012549"/>
    </source>
</evidence>
<dbReference type="Gene3D" id="3.10.450.30">
    <property type="entry name" value="Microbial ribonucleases"/>
    <property type="match status" value="1"/>
</dbReference>
<dbReference type="AlphaFoldDB" id="A0A6A5UDX1"/>
<evidence type="ECO:0000256" key="8">
    <source>
        <dbReference type="ARBA" id="ARBA00034015"/>
    </source>
</evidence>
<dbReference type="InterPro" id="IPR000026">
    <property type="entry name" value="N1-like"/>
</dbReference>
<dbReference type="Proteomes" id="UP000800035">
    <property type="component" value="Unassembled WGS sequence"/>
</dbReference>
<dbReference type="InterPro" id="IPR016191">
    <property type="entry name" value="Ribonuclease/ribotoxin"/>
</dbReference>
<dbReference type="PANTHER" id="PTHR42104">
    <property type="entry name" value="EXTRACELLULAR GUANYL-SPECIFIC RIBONUCLEASE RNTA (AFU_ORTHOLOGUE AFUA_4G03230)"/>
    <property type="match status" value="1"/>
</dbReference>
<dbReference type="PANTHER" id="PTHR42104:SF1">
    <property type="entry name" value="EXTRACELLULAR GUANYL-SPECIFIC RIBONUCLEASE RNTA (AFU_ORTHOLOGUE AFUA_4G03230)"/>
    <property type="match status" value="1"/>
</dbReference>
<comment type="catalytic activity">
    <reaction evidence="8">
        <text>[RNA] containing guanosine + H2O = an [RNA fragment]-3'-guanosine-3'-phosphate + a 5'-hydroxy-ribonucleotide-3'-[RNA fragment].</text>
        <dbReference type="EC" id="4.6.1.24"/>
    </reaction>
</comment>
<name>A0A6A5UDX1_9PLEO</name>
<evidence type="ECO:0000256" key="1">
    <source>
        <dbReference type="ARBA" id="ARBA00009006"/>
    </source>
</evidence>
<keyword evidence="11" id="KW-1185">Reference proteome</keyword>
<dbReference type="GO" id="GO:0016787">
    <property type="term" value="F:hydrolase activity"/>
    <property type="evidence" value="ECO:0007669"/>
    <property type="project" value="UniProtKB-KW"/>
</dbReference>
<evidence type="ECO:0000256" key="5">
    <source>
        <dbReference type="ARBA" id="ARBA00022801"/>
    </source>
</evidence>
<dbReference type="OrthoDB" id="5425539at2759"/>
<feature type="chain" id="PRO_5025452113" description="ribonuclease T1" evidence="9">
    <location>
        <begin position="18"/>
        <end position="165"/>
    </location>
</feature>
<keyword evidence="7" id="KW-0456">Lyase</keyword>
<protein>
    <recommendedName>
        <fullName evidence="2">ribonuclease T1</fullName>
        <ecNumber evidence="2">4.6.1.24</ecNumber>
    </recommendedName>
</protein>
<evidence type="ECO:0000256" key="9">
    <source>
        <dbReference type="SAM" id="SignalP"/>
    </source>
</evidence>
<keyword evidence="6" id="KW-1015">Disulfide bond</keyword>
<dbReference type="SUPFAM" id="SSF53933">
    <property type="entry name" value="Microbial ribonucleases"/>
    <property type="match status" value="1"/>
</dbReference>
<dbReference type="GO" id="GO:0003723">
    <property type="term" value="F:RNA binding"/>
    <property type="evidence" value="ECO:0007669"/>
    <property type="project" value="InterPro"/>
</dbReference>
<sequence length="165" mass="18123">MKYSSAIFLALLGATSALPAELESRAVTNDPISFTNGPSLTQSFTCGGIKYTGKDIYNAAQKGTNLHIGKETRGKKLYPHPFDKNDSKGVKLVFPKECPADKDRYEYPLKKNSVYDGGKSNQSQGDERVVFYYEDGEVDDKKVNKVYYCGIMTHKGAAPGGFVLC</sequence>
<keyword evidence="4" id="KW-0255">Endonuclease</keyword>
<dbReference type="Pfam" id="PF00545">
    <property type="entry name" value="Ribonuclease"/>
    <property type="match status" value="1"/>
</dbReference>
<keyword evidence="3" id="KW-0540">Nuclease</keyword>
<feature type="signal peptide" evidence="9">
    <location>
        <begin position="1"/>
        <end position="17"/>
    </location>
</feature>
<gene>
    <name evidence="10" type="ORF">CC80DRAFT_512674</name>
</gene>
<evidence type="ECO:0000256" key="3">
    <source>
        <dbReference type="ARBA" id="ARBA00022722"/>
    </source>
</evidence>
<dbReference type="EMBL" id="ML976979">
    <property type="protein sequence ID" value="KAF1962510.1"/>
    <property type="molecule type" value="Genomic_DNA"/>
</dbReference>
<evidence type="ECO:0000313" key="11">
    <source>
        <dbReference type="Proteomes" id="UP000800035"/>
    </source>
</evidence>
<evidence type="ECO:0000256" key="7">
    <source>
        <dbReference type="ARBA" id="ARBA00023239"/>
    </source>
</evidence>